<name>A0A8B7PAB5_HYAAZ</name>
<evidence type="ECO:0000313" key="4">
    <source>
        <dbReference type="Proteomes" id="UP000694843"/>
    </source>
</evidence>
<evidence type="ECO:0000256" key="1">
    <source>
        <dbReference type="ARBA" id="ARBA00008685"/>
    </source>
</evidence>
<dbReference type="AlphaFoldDB" id="A0A8B7PAB5"/>
<accession>A0A8B7PAB5</accession>
<dbReference type="InterPro" id="IPR001320">
    <property type="entry name" value="Iontro_rcpt_C"/>
</dbReference>
<keyword evidence="2" id="KW-1133">Transmembrane helix</keyword>
<evidence type="ECO:0000313" key="5">
    <source>
        <dbReference type="RefSeq" id="XP_018023013.1"/>
    </source>
</evidence>
<dbReference type="Proteomes" id="UP000694843">
    <property type="component" value="Unplaced"/>
</dbReference>
<comment type="similarity">
    <text evidence="1">Belongs to the glutamate-gated ion channel (TC 1.A.10.1) family.</text>
</comment>
<gene>
    <name evidence="5" type="primary">LOC108679016</name>
</gene>
<dbReference type="OrthoDB" id="6363779at2759"/>
<dbReference type="GO" id="GO:0015276">
    <property type="term" value="F:ligand-gated monoatomic ion channel activity"/>
    <property type="evidence" value="ECO:0007669"/>
    <property type="project" value="InterPro"/>
</dbReference>
<feature type="domain" description="Ionotropic glutamate receptor C-terminal" evidence="3">
    <location>
        <begin position="12"/>
        <end position="88"/>
    </location>
</feature>
<sequence>MGTRGYTWALKIFLSQDLADTPSKGSGRILGTFWLFICFMIASFYRCNLQAILVNEKIKVPFNSLSEFLNQEEFKLSWINGTVYGDSYQQASITNPNSSRARLWAKRSGIQADPDGVVELVLREKLAGKLSRLF</sequence>
<feature type="transmembrane region" description="Helical" evidence="2">
    <location>
        <begin position="29"/>
        <end position="49"/>
    </location>
</feature>
<reference evidence="5" key="1">
    <citation type="submission" date="2025-08" db="UniProtKB">
        <authorList>
            <consortium name="RefSeq"/>
        </authorList>
    </citation>
    <scope>IDENTIFICATION</scope>
    <source>
        <tissue evidence="5">Whole organism</tissue>
    </source>
</reference>
<dbReference type="KEGG" id="hazt:108679016"/>
<dbReference type="GeneID" id="108679016"/>
<dbReference type="Gene3D" id="1.10.287.70">
    <property type="match status" value="1"/>
</dbReference>
<keyword evidence="2" id="KW-0812">Transmembrane</keyword>
<dbReference type="RefSeq" id="XP_018023013.1">
    <property type="nucleotide sequence ID" value="XM_018167524.2"/>
</dbReference>
<keyword evidence="4" id="KW-1185">Reference proteome</keyword>
<evidence type="ECO:0000259" key="3">
    <source>
        <dbReference type="Pfam" id="PF00060"/>
    </source>
</evidence>
<dbReference type="GO" id="GO:0016020">
    <property type="term" value="C:membrane"/>
    <property type="evidence" value="ECO:0007669"/>
    <property type="project" value="InterPro"/>
</dbReference>
<keyword evidence="2" id="KW-0472">Membrane</keyword>
<protein>
    <submittedName>
        <fullName evidence="5">Uncharacterized protein LOC108679016</fullName>
    </submittedName>
</protein>
<organism evidence="4 5">
    <name type="scientific">Hyalella azteca</name>
    <name type="common">Amphipod</name>
    <dbReference type="NCBI Taxonomy" id="294128"/>
    <lineage>
        <taxon>Eukaryota</taxon>
        <taxon>Metazoa</taxon>
        <taxon>Ecdysozoa</taxon>
        <taxon>Arthropoda</taxon>
        <taxon>Crustacea</taxon>
        <taxon>Multicrustacea</taxon>
        <taxon>Malacostraca</taxon>
        <taxon>Eumalacostraca</taxon>
        <taxon>Peracarida</taxon>
        <taxon>Amphipoda</taxon>
        <taxon>Senticaudata</taxon>
        <taxon>Talitrida</taxon>
        <taxon>Talitroidea</taxon>
        <taxon>Hyalellidae</taxon>
        <taxon>Hyalella</taxon>
    </lineage>
</organism>
<evidence type="ECO:0000256" key="2">
    <source>
        <dbReference type="SAM" id="Phobius"/>
    </source>
</evidence>
<proteinExistence type="inferred from homology"/>
<dbReference type="Pfam" id="PF00060">
    <property type="entry name" value="Lig_chan"/>
    <property type="match status" value="1"/>
</dbReference>